<feature type="region of interest" description="Disordered" evidence="8">
    <location>
        <begin position="442"/>
        <end position="503"/>
    </location>
</feature>
<dbReference type="Pfam" id="PF04972">
    <property type="entry name" value="BON"/>
    <property type="match status" value="1"/>
</dbReference>
<dbReference type="PANTHER" id="PTHR30221">
    <property type="entry name" value="SMALL-CONDUCTANCE MECHANOSENSITIVE CHANNEL"/>
    <property type="match status" value="1"/>
</dbReference>
<accession>A0A371RJW6</accession>
<proteinExistence type="inferred from homology"/>
<dbReference type="SUPFAM" id="SSF82689">
    <property type="entry name" value="Mechanosensitive channel protein MscS (YggB), C-terminal domain"/>
    <property type="match status" value="1"/>
</dbReference>
<name>A0A371RJW6_9PROT</name>
<dbReference type="SUPFAM" id="SSF50182">
    <property type="entry name" value="Sm-like ribonucleoproteins"/>
    <property type="match status" value="1"/>
</dbReference>
<dbReference type="Gene3D" id="2.30.30.60">
    <property type="match status" value="1"/>
</dbReference>
<dbReference type="PROSITE" id="PS50914">
    <property type="entry name" value="BON"/>
    <property type="match status" value="1"/>
</dbReference>
<gene>
    <name evidence="10" type="ORF">DX908_11000</name>
</gene>
<feature type="compositionally biased region" description="Basic residues" evidence="8">
    <location>
        <begin position="1"/>
        <end position="21"/>
    </location>
</feature>
<evidence type="ECO:0000256" key="5">
    <source>
        <dbReference type="ARBA" id="ARBA00022989"/>
    </source>
</evidence>
<dbReference type="GO" id="GO:0008381">
    <property type="term" value="F:mechanosensitive monoatomic ion channel activity"/>
    <property type="evidence" value="ECO:0007669"/>
    <property type="project" value="InterPro"/>
</dbReference>
<dbReference type="Pfam" id="PF00924">
    <property type="entry name" value="MS_channel_2nd"/>
    <property type="match status" value="1"/>
</dbReference>
<comment type="subunit">
    <text evidence="7">Homoheptamer.</text>
</comment>
<keyword evidence="7" id="KW-0813">Transport</keyword>
<dbReference type="InterPro" id="IPR010920">
    <property type="entry name" value="LSM_dom_sf"/>
</dbReference>
<dbReference type="GO" id="GO:0005886">
    <property type="term" value="C:plasma membrane"/>
    <property type="evidence" value="ECO:0007669"/>
    <property type="project" value="UniProtKB-SubCell"/>
</dbReference>
<feature type="transmembrane region" description="Helical" evidence="7">
    <location>
        <begin position="241"/>
        <end position="262"/>
    </location>
</feature>
<sequence length="503" mass="54041">MVRRALRGRLRPVRRPSHGRLHQSDGSGQSRGPHPRGAGPVRTLPLLILLLALTGFVPAGAQEVEENDKGEVVFTDGQIETTQPTEAEDENIEARLTNIFAALPAFDGIEVEVTGGVVRLSGMVTSRTAASEAEAVASRISGVVAVDNAISTDLSVNRQLGPATERAQQLARDSIALLPLLAVAITIVIVFWLLGLFLGRQRWLWRRIAPNTLVAGLFGMIIPLVFIMLGLVIALNILDAVAVLSAVLGAAGVLGLAVGFAVRDSIENFIASVMLSLRQPFRPKDLVDIDGQEGHVVRLTSRATILMSRDGNHVRIPNAQVFKAIIVNYTRNPERRFSFELGVDANDDPQAAIETGLAQLETLEFILKDPEPTAWIEKVGDSNIVLSFAAWIDQAHTDFAKAKSASIRIVKNELEAKGFTLPEPIYRLRIDQMPEGVVLPKGSATVTTASSRPEPATATGPVDVAPDRSIEEKVAEDRAETGEADLLSDAAPTEFGDEGKAGL</sequence>
<evidence type="ECO:0000256" key="7">
    <source>
        <dbReference type="RuleBase" id="RU369025"/>
    </source>
</evidence>
<keyword evidence="7" id="KW-0406">Ion transport</keyword>
<keyword evidence="4 7" id="KW-0812">Transmembrane</keyword>
<keyword evidence="7" id="KW-0997">Cell inner membrane</keyword>
<comment type="function">
    <text evidence="7">Mechanosensitive channel that participates in the regulation of osmotic pressure changes within the cell, opening in response to stretch forces in the membrane lipid bilayer, without the need for other proteins. Contributes to normal resistance to hypoosmotic shock. Forms an ion channel of 1.0 nanosiemens conductance with a slight preference for anions.</text>
</comment>
<dbReference type="EMBL" id="QUQO01000001">
    <property type="protein sequence ID" value="RFB05747.1"/>
    <property type="molecule type" value="Genomic_DNA"/>
</dbReference>
<feature type="compositionally biased region" description="Basic and acidic residues" evidence="8">
    <location>
        <begin position="465"/>
        <end position="481"/>
    </location>
</feature>
<dbReference type="InterPro" id="IPR006685">
    <property type="entry name" value="MscS_channel_2nd"/>
</dbReference>
<comment type="caution">
    <text evidence="10">The sequence shown here is derived from an EMBL/GenBank/DDBJ whole genome shotgun (WGS) entry which is preliminary data.</text>
</comment>
<keyword evidence="3" id="KW-1003">Cell membrane</keyword>
<organism evidence="10 11">
    <name type="scientific">Parvularcula marina</name>
    <dbReference type="NCBI Taxonomy" id="2292771"/>
    <lineage>
        <taxon>Bacteria</taxon>
        <taxon>Pseudomonadati</taxon>
        <taxon>Pseudomonadota</taxon>
        <taxon>Alphaproteobacteria</taxon>
        <taxon>Parvularculales</taxon>
        <taxon>Parvularculaceae</taxon>
        <taxon>Parvularcula</taxon>
    </lineage>
</organism>
<evidence type="ECO:0000259" key="9">
    <source>
        <dbReference type="PROSITE" id="PS50914"/>
    </source>
</evidence>
<evidence type="ECO:0000256" key="3">
    <source>
        <dbReference type="ARBA" id="ARBA00022475"/>
    </source>
</evidence>
<comment type="subcellular location">
    <subcellularLocation>
        <location evidence="7">Cell inner membrane</location>
        <topology evidence="7">Multi-pass membrane protein</topology>
    </subcellularLocation>
    <subcellularLocation>
        <location evidence="1">Cell membrane</location>
        <topology evidence="1">Multi-pass membrane protein</topology>
    </subcellularLocation>
</comment>
<dbReference type="Gene3D" id="3.30.1340.30">
    <property type="match status" value="1"/>
</dbReference>
<feature type="domain" description="BON" evidence="9">
    <location>
        <begin position="88"/>
        <end position="154"/>
    </location>
</feature>
<comment type="similarity">
    <text evidence="2 7">Belongs to the MscS (TC 1.A.23) family.</text>
</comment>
<dbReference type="InParanoid" id="A0A371RJW6"/>
<evidence type="ECO:0000256" key="6">
    <source>
        <dbReference type="ARBA" id="ARBA00023136"/>
    </source>
</evidence>
<evidence type="ECO:0000313" key="11">
    <source>
        <dbReference type="Proteomes" id="UP000264589"/>
    </source>
</evidence>
<dbReference type="Gene3D" id="3.30.70.100">
    <property type="match status" value="1"/>
</dbReference>
<protein>
    <recommendedName>
        <fullName evidence="7">Small-conductance mechanosensitive channel</fullName>
    </recommendedName>
</protein>
<evidence type="ECO:0000256" key="2">
    <source>
        <dbReference type="ARBA" id="ARBA00008017"/>
    </source>
</evidence>
<evidence type="ECO:0000256" key="8">
    <source>
        <dbReference type="SAM" id="MobiDB-lite"/>
    </source>
</evidence>
<dbReference type="InterPro" id="IPR049278">
    <property type="entry name" value="MS_channel_C"/>
</dbReference>
<keyword evidence="7" id="KW-0407">Ion channel</keyword>
<reference evidence="10 11" key="1">
    <citation type="submission" date="2018-08" db="EMBL/GenBank/DDBJ databases">
        <title>Parvularcula sp. SM1705, isolated from surface water of the South Sea China.</title>
        <authorList>
            <person name="Sun L."/>
        </authorList>
    </citation>
    <scope>NUCLEOTIDE SEQUENCE [LARGE SCALE GENOMIC DNA]</scope>
    <source>
        <strain evidence="10 11">SM1705</strain>
    </source>
</reference>
<dbReference type="Proteomes" id="UP000264589">
    <property type="component" value="Unassembled WGS sequence"/>
</dbReference>
<dbReference type="PANTHER" id="PTHR30221:SF1">
    <property type="entry name" value="SMALL-CONDUCTANCE MECHANOSENSITIVE CHANNEL"/>
    <property type="match status" value="1"/>
</dbReference>
<dbReference type="InterPro" id="IPR011066">
    <property type="entry name" value="MscS_channel_C_sf"/>
</dbReference>
<keyword evidence="5 7" id="KW-1133">Transmembrane helix</keyword>
<dbReference type="InterPro" id="IPR007055">
    <property type="entry name" value="BON_dom"/>
</dbReference>
<feature type="transmembrane region" description="Helical" evidence="7">
    <location>
        <begin position="175"/>
        <end position="199"/>
    </location>
</feature>
<dbReference type="InterPro" id="IPR023408">
    <property type="entry name" value="MscS_beta-dom_sf"/>
</dbReference>
<feature type="transmembrane region" description="Helical" evidence="7">
    <location>
        <begin position="211"/>
        <end position="235"/>
    </location>
</feature>
<dbReference type="InterPro" id="IPR045275">
    <property type="entry name" value="MscS_archaea/bacteria_type"/>
</dbReference>
<evidence type="ECO:0000256" key="4">
    <source>
        <dbReference type="ARBA" id="ARBA00022692"/>
    </source>
</evidence>
<evidence type="ECO:0000313" key="10">
    <source>
        <dbReference type="EMBL" id="RFB05747.1"/>
    </source>
</evidence>
<comment type="caution">
    <text evidence="7">Lacks conserved residue(s) required for the propagation of feature annotation.</text>
</comment>
<dbReference type="Gene3D" id="1.10.287.1260">
    <property type="match status" value="1"/>
</dbReference>
<feature type="region of interest" description="Disordered" evidence="8">
    <location>
        <begin position="1"/>
        <end position="38"/>
    </location>
</feature>
<dbReference type="Pfam" id="PF21082">
    <property type="entry name" value="MS_channel_3rd"/>
    <property type="match status" value="1"/>
</dbReference>
<evidence type="ECO:0000256" key="1">
    <source>
        <dbReference type="ARBA" id="ARBA00004651"/>
    </source>
</evidence>
<keyword evidence="11" id="KW-1185">Reference proteome</keyword>
<dbReference type="AlphaFoldDB" id="A0A371RJW6"/>
<keyword evidence="6 7" id="KW-0472">Membrane</keyword>